<feature type="region of interest" description="Disordered" evidence="9">
    <location>
        <begin position="197"/>
        <end position="236"/>
    </location>
</feature>
<dbReference type="InterPro" id="IPR029017">
    <property type="entry name" value="Enolase-like_N"/>
</dbReference>
<dbReference type="GO" id="GO:0004634">
    <property type="term" value="F:phosphopyruvate hydratase activity"/>
    <property type="evidence" value="ECO:0007669"/>
    <property type="project" value="UniProtKB-EC"/>
</dbReference>
<dbReference type="Gene3D" id="3.20.20.120">
    <property type="entry name" value="Enolase-like C-terminal domain"/>
    <property type="match status" value="1"/>
</dbReference>
<dbReference type="InterPro" id="IPR047500">
    <property type="entry name" value="DD_ENO4"/>
</dbReference>
<protein>
    <recommendedName>
        <fullName evidence="7">Enolase 4</fullName>
        <ecNumber evidence="3">4.2.1.11</ecNumber>
    </recommendedName>
    <alternativeName>
        <fullName evidence="6">2-phospho-D-glycerate hydro-lyase</fullName>
    </alternativeName>
</protein>
<evidence type="ECO:0000259" key="11">
    <source>
        <dbReference type="SMART" id="SM01193"/>
    </source>
</evidence>
<dbReference type="InterPro" id="IPR000941">
    <property type="entry name" value="Enolase"/>
</dbReference>
<keyword evidence="4" id="KW-0324">Glycolysis</keyword>
<dbReference type="EC" id="4.2.1.11" evidence="3"/>
<comment type="caution">
    <text evidence="12">The sequence shown here is derived from an EMBL/GenBank/DDBJ whole genome shotgun (WGS) entry which is preliminary data.</text>
</comment>
<dbReference type="InterPro" id="IPR020811">
    <property type="entry name" value="Enolase_N"/>
</dbReference>
<feature type="domain" description="Enolase N-terminal" evidence="11">
    <location>
        <begin position="72"/>
        <end position="269"/>
    </location>
</feature>
<reference evidence="12" key="1">
    <citation type="submission" date="2022-02" db="EMBL/GenBank/DDBJ databases">
        <title>Atlantic sturgeon de novo genome assembly.</title>
        <authorList>
            <person name="Stock M."/>
            <person name="Klopp C."/>
            <person name="Guiguen Y."/>
            <person name="Cabau C."/>
            <person name="Parinello H."/>
            <person name="Santidrian Yebra-Pimentel E."/>
            <person name="Kuhl H."/>
            <person name="Dirks R.P."/>
            <person name="Guessner J."/>
            <person name="Wuertz S."/>
            <person name="Du K."/>
            <person name="Schartl M."/>
        </authorList>
    </citation>
    <scope>NUCLEOTIDE SEQUENCE</scope>
    <source>
        <strain evidence="12">STURGEONOMICS-FGT-2020</strain>
        <tissue evidence="12">Whole blood</tissue>
    </source>
</reference>
<dbReference type="AlphaFoldDB" id="A0AAD8DBL6"/>
<dbReference type="InterPro" id="IPR020810">
    <property type="entry name" value="Enolase_C"/>
</dbReference>
<keyword evidence="5" id="KW-0456">Lyase</keyword>
<evidence type="ECO:0000256" key="9">
    <source>
        <dbReference type="SAM" id="MobiDB-lite"/>
    </source>
</evidence>
<evidence type="ECO:0000256" key="7">
    <source>
        <dbReference type="ARBA" id="ARBA00034855"/>
    </source>
</evidence>
<comment type="similarity">
    <text evidence="2">Belongs to the enolase family.</text>
</comment>
<organism evidence="12 13">
    <name type="scientific">Acipenser oxyrinchus oxyrinchus</name>
    <dbReference type="NCBI Taxonomy" id="40147"/>
    <lineage>
        <taxon>Eukaryota</taxon>
        <taxon>Metazoa</taxon>
        <taxon>Chordata</taxon>
        <taxon>Craniata</taxon>
        <taxon>Vertebrata</taxon>
        <taxon>Euteleostomi</taxon>
        <taxon>Actinopterygii</taxon>
        <taxon>Chondrostei</taxon>
        <taxon>Acipenseriformes</taxon>
        <taxon>Acipenseridae</taxon>
        <taxon>Acipenser</taxon>
    </lineage>
</organism>
<dbReference type="Pfam" id="PF00113">
    <property type="entry name" value="Enolase_C"/>
    <property type="match status" value="1"/>
</dbReference>
<feature type="compositionally biased region" description="Basic residues" evidence="9">
    <location>
        <begin position="212"/>
        <end position="222"/>
    </location>
</feature>
<evidence type="ECO:0000256" key="4">
    <source>
        <dbReference type="ARBA" id="ARBA00023152"/>
    </source>
</evidence>
<dbReference type="Gene3D" id="3.30.390.10">
    <property type="entry name" value="Enolase-like, N-terminal domain"/>
    <property type="match status" value="1"/>
</dbReference>
<dbReference type="Proteomes" id="UP001230051">
    <property type="component" value="Unassembled WGS sequence"/>
</dbReference>
<proteinExistence type="inferred from homology"/>
<dbReference type="GO" id="GO:0000015">
    <property type="term" value="C:phosphopyruvate hydratase complex"/>
    <property type="evidence" value="ECO:0007669"/>
    <property type="project" value="InterPro"/>
</dbReference>
<dbReference type="SMART" id="SM01193">
    <property type="entry name" value="Enolase_N"/>
    <property type="match status" value="1"/>
</dbReference>
<comment type="catalytic activity">
    <reaction evidence="8">
        <text>(2R)-2-phosphoglycerate = phosphoenolpyruvate + H2O</text>
        <dbReference type="Rhea" id="RHEA:10164"/>
        <dbReference type="ChEBI" id="CHEBI:15377"/>
        <dbReference type="ChEBI" id="CHEBI:58289"/>
        <dbReference type="ChEBI" id="CHEBI:58702"/>
        <dbReference type="EC" id="4.2.1.11"/>
    </reaction>
</comment>
<evidence type="ECO:0000259" key="10">
    <source>
        <dbReference type="SMART" id="SM01192"/>
    </source>
</evidence>
<evidence type="ECO:0000256" key="2">
    <source>
        <dbReference type="ARBA" id="ARBA00009604"/>
    </source>
</evidence>
<keyword evidence="13" id="KW-1185">Reference proteome</keyword>
<dbReference type="EMBL" id="JAGXEW010000011">
    <property type="protein sequence ID" value="KAK1166331.1"/>
    <property type="molecule type" value="Genomic_DNA"/>
</dbReference>
<dbReference type="GO" id="GO:0006096">
    <property type="term" value="P:glycolytic process"/>
    <property type="evidence" value="ECO:0007669"/>
    <property type="project" value="UniProtKB-KW"/>
</dbReference>
<dbReference type="InterPro" id="IPR036849">
    <property type="entry name" value="Enolase-like_C_sf"/>
</dbReference>
<evidence type="ECO:0000256" key="6">
    <source>
        <dbReference type="ARBA" id="ARBA00031125"/>
    </source>
</evidence>
<evidence type="ECO:0000256" key="1">
    <source>
        <dbReference type="ARBA" id="ARBA00005031"/>
    </source>
</evidence>
<evidence type="ECO:0000313" key="13">
    <source>
        <dbReference type="Proteomes" id="UP001230051"/>
    </source>
</evidence>
<accession>A0AAD8DBL6</accession>
<dbReference type="CDD" id="cd22974">
    <property type="entry name" value="DD_ENO4"/>
    <property type="match status" value="1"/>
</dbReference>
<gene>
    <name evidence="12" type="primary">eno4</name>
    <name evidence="12" type="ORF">AOXY_G12948</name>
</gene>
<dbReference type="SMART" id="SM01192">
    <property type="entry name" value="Enolase_C"/>
    <property type="match status" value="1"/>
</dbReference>
<dbReference type="GO" id="GO:0000287">
    <property type="term" value="F:magnesium ion binding"/>
    <property type="evidence" value="ECO:0007669"/>
    <property type="project" value="InterPro"/>
</dbReference>
<dbReference type="SUPFAM" id="SSF51604">
    <property type="entry name" value="Enolase C-terminal domain-like"/>
    <property type="match status" value="1"/>
</dbReference>
<feature type="domain" description="Enolase C-terminal TIM barrel" evidence="10">
    <location>
        <begin position="281"/>
        <end position="569"/>
    </location>
</feature>
<evidence type="ECO:0000313" key="12">
    <source>
        <dbReference type="EMBL" id="KAK1166331.1"/>
    </source>
</evidence>
<dbReference type="PANTHER" id="PTHR11902:SF30">
    <property type="entry name" value="ENOLASE 4"/>
    <property type="match status" value="1"/>
</dbReference>
<dbReference type="SUPFAM" id="SSF54826">
    <property type="entry name" value="Enolase N-terminal domain-like"/>
    <property type="match status" value="1"/>
</dbReference>
<sequence length="588" mass="65274">MSYSGFLNNNRHVSKEVREFYELKQRAAEYYRTNGVPEKIEDVLNSMFYKKPDDVYGYLANYFSNFSKPPRISNLVGKEVYDGKGQPIVQVEVLCTIQSNEKCICSAAISSHCEPPGSDYALPEAWEMDDTKRKESVSIALQWINKPLAALLKGHEPADQLKADTLLSDFFQVHFAEKQEQMEEEKKQQELMVAVESEPLHPPQPSPAANKKEKRASGKGKKTSVPEKPIPPAEPQELVLPGSMAVGSVSLAVCKAAAVLSSIPLFQHIFAINHQQQMMKDIKMPIPMISLLSCGKSSPGKLNLMKEVIVIPKPGLTFKQSFNILQELQKQMIKLMDTASKTGPILKTVSDLGALVTGFERLEQPLDLIREASKTLELTVGEDLHLAINCAAHELIDYQKGKYEVMTGTPKNPNEMVDLYVDLISRYPAVIALIDPLRKEDKEQWNKLYTAVSSKCYLLAETASKPISSLLVEEDLTVPGFSGVILKQTNQTTVSDMIEINRRMRDQKRITVFGTTDGESSDDSLADLAVGVGARFIKLGGLCRGERVTKYCRLLSIEDELARQGALGPAEKHEFPVLTGETEADPPS</sequence>
<comment type="pathway">
    <text evidence="1">Carbohydrate degradation; glycolysis; pyruvate from D-glyceraldehyde 3-phosphate: step 4/5.</text>
</comment>
<dbReference type="PANTHER" id="PTHR11902">
    <property type="entry name" value="ENOLASE"/>
    <property type="match status" value="1"/>
</dbReference>
<evidence type="ECO:0000256" key="8">
    <source>
        <dbReference type="ARBA" id="ARBA00048333"/>
    </source>
</evidence>
<evidence type="ECO:0000256" key="5">
    <source>
        <dbReference type="ARBA" id="ARBA00023239"/>
    </source>
</evidence>
<evidence type="ECO:0000256" key="3">
    <source>
        <dbReference type="ARBA" id="ARBA00012058"/>
    </source>
</evidence>
<name>A0AAD8DBL6_ACIOX</name>